<evidence type="ECO:0000313" key="4">
    <source>
        <dbReference type="Proteomes" id="UP000054350"/>
    </source>
</evidence>
<evidence type="ECO:0000256" key="2">
    <source>
        <dbReference type="SAM" id="Phobius"/>
    </source>
</evidence>
<keyword evidence="2" id="KW-1133">Transmembrane helix</keyword>
<organism evidence="3 4">
    <name type="scientific">Allomyces macrogynus (strain ATCC 38327)</name>
    <name type="common">Allomyces javanicus var. macrogynus</name>
    <dbReference type="NCBI Taxonomy" id="578462"/>
    <lineage>
        <taxon>Eukaryota</taxon>
        <taxon>Fungi</taxon>
        <taxon>Fungi incertae sedis</taxon>
        <taxon>Blastocladiomycota</taxon>
        <taxon>Blastocladiomycetes</taxon>
        <taxon>Blastocladiales</taxon>
        <taxon>Blastocladiaceae</taxon>
        <taxon>Allomyces</taxon>
    </lineage>
</organism>
<keyword evidence="2" id="KW-0812">Transmembrane</keyword>
<keyword evidence="2" id="KW-0472">Membrane</keyword>
<name>A0A0L0SNN0_ALLM3</name>
<reference evidence="3 4" key="1">
    <citation type="submission" date="2009-11" db="EMBL/GenBank/DDBJ databases">
        <title>Annotation of Allomyces macrogynus ATCC 38327.</title>
        <authorList>
            <consortium name="The Broad Institute Genome Sequencing Platform"/>
            <person name="Russ C."/>
            <person name="Cuomo C."/>
            <person name="Burger G."/>
            <person name="Gray M.W."/>
            <person name="Holland P.W.H."/>
            <person name="King N."/>
            <person name="Lang F.B.F."/>
            <person name="Roger A.J."/>
            <person name="Ruiz-Trillo I."/>
            <person name="Young S.K."/>
            <person name="Zeng Q."/>
            <person name="Gargeya S."/>
            <person name="Fitzgerald M."/>
            <person name="Haas B."/>
            <person name="Abouelleil A."/>
            <person name="Alvarado L."/>
            <person name="Arachchi H.M."/>
            <person name="Berlin A."/>
            <person name="Chapman S.B."/>
            <person name="Gearin G."/>
            <person name="Goldberg J."/>
            <person name="Griggs A."/>
            <person name="Gujja S."/>
            <person name="Hansen M."/>
            <person name="Heiman D."/>
            <person name="Howarth C."/>
            <person name="Larimer J."/>
            <person name="Lui A."/>
            <person name="MacDonald P.J.P."/>
            <person name="McCowen C."/>
            <person name="Montmayeur A."/>
            <person name="Murphy C."/>
            <person name="Neiman D."/>
            <person name="Pearson M."/>
            <person name="Priest M."/>
            <person name="Roberts A."/>
            <person name="Saif S."/>
            <person name="Shea T."/>
            <person name="Sisk P."/>
            <person name="Stolte C."/>
            <person name="Sykes S."/>
            <person name="Wortman J."/>
            <person name="Nusbaum C."/>
            <person name="Birren B."/>
        </authorList>
    </citation>
    <scope>NUCLEOTIDE SEQUENCE [LARGE SCALE GENOMIC DNA]</scope>
    <source>
        <strain evidence="3 4">ATCC 38327</strain>
    </source>
</reference>
<keyword evidence="4" id="KW-1185">Reference proteome</keyword>
<dbReference type="EMBL" id="GG745343">
    <property type="protein sequence ID" value="KNE64102.1"/>
    <property type="molecule type" value="Genomic_DNA"/>
</dbReference>
<proteinExistence type="predicted"/>
<evidence type="ECO:0000313" key="3">
    <source>
        <dbReference type="EMBL" id="KNE64102.1"/>
    </source>
</evidence>
<dbReference type="AlphaFoldDB" id="A0A0L0SNN0"/>
<dbReference type="OrthoDB" id="5560693at2759"/>
<dbReference type="Proteomes" id="UP000054350">
    <property type="component" value="Unassembled WGS sequence"/>
</dbReference>
<accession>A0A0L0SNN0</accession>
<sequence>MPPTLHARDDKDDAVAYFLGQARPSALMVANGPGTSSSVSDVAHAQFGDLVASAPYVFALCRPDLGTAACIPRYVDAYAACARVQCSVSVDAVASAVTAFSGRSSTQSASTVVTAAEGLHLCMRAKCAAQYVAQHAVQCVDLADPLLNGLGLATAPALVGNAPEVSLGKSSEPDVELARRWAATNGTVPKIKGQVGACMLAAPRGTTCDASLMHVSGNGAVRVMADTPRSSSFVYPNLPAAVVPKIGTFPTTFDLLAPANYFLATATCTRNGQIMPAAVYPDARCTADSDCLFGTCQAVSAALSGTVSNASTGMCNQTASKVAITDTDLTTFRATPVMIPPPSSPLTDALMLVPAILIVLVMIFILARRHYLAALENQPPAELPARCTDSGRRLLGDIGPSMASPSGPWQWYWGGAIPPPDLAAAAAAADHDESQRQHRAVTRAARRMLSEHDPPTPVLPRYETLVRSVTGNSLTALRALYARAAQHGAVVPASAVGESDALVSDESDASCPSDAVVMEAPPPSYGDHDAHVLVTARSLEDITSASSSSVDEPEGEATGTLVPR</sequence>
<feature type="transmembrane region" description="Helical" evidence="2">
    <location>
        <begin position="349"/>
        <end position="367"/>
    </location>
</feature>
<gene>
    <name evidence="3" type="ORF">AMAG_09164</name>
</gene>
<feature type="region of interest" description="Disordered" evidence="1">
    <location>
        <begin position="542"/>
        <end position="564"/>
    </location>
</feature>
<reference evidence="4" key="2">
    <citation type="submission" date="2009-11" db="EMBL/GenBank/DDBJ databases">
        <title>The Genome Sequence of Allomyces macrogynus strain ATCC 38327.</title>
        <authorList>
            <consortium name="The Broad Institute Genome Sequencing Platform"/>
            <person name="Russ C."/>
            <person name="Cuomo C."/>
            <person name="Shea T."/>
            <person name="Young S.K."/>
            <person name="Zeng Q."/>
            <person name="Koehrsen M."/>
            <person name="Haas B."/>
            <person name="Borodovsky M."/>
            <person name="Guigo R."/>
            <person name="Alvarado L."/>
            <person name="Berlin A."/>
            <person name="Borenstein D."/>
            <person name="Chen Z."/>
            <person name="Engels R."/>
            <person name="Freedman E."/>
            <person name="Gellesch M."/>
            <person name="Goldberg J."/>
            <person name="Griggs A."/>
            <person name="Gujja S."/>
            <person name="Heiman D."/>
            <person name="Hepburn T."/>
            <person name="Howarth C."/>
            <person name="Jen D."/>
            <person name="Larson L."/>
            <person name="Lewis B."/>
            <person name="Mehta T."/>
            <person name="Park D."/>
            <person name="Pearson M."/>
            <person name="Roberts A."/>
            <person name="Saif S."/>
            <person name="Shenoy N."/>
            <person name="Sisk P."/>
            <person name="Stolte C."/>
            <person name="Sykes S."/>
            <person name="Walk T."/>
            <person name="White J."/>
            <person name="Yandava C."/>
            <person name="Burger G."/>
            <person name="Gray M.W."/>
            <person name="Holland P.W.H."/>
            <person name="King N."/>
            <person name="Lang F.B.F."/>
            <person name="Roger A.J."/>
            <person name="Ruiz-Trillo I."/>
            <person name="Lander E."/>
            <person name="Nusbaum C."/>
        </authorList>
    </citation>
    <scope>NUCLEOTIDE SEQUENCE [LARGE SCALE GENOMIC DNA]</scope>
    <source>
        <strain evidence="4">ATCC 38327</strain>
    </source>
</reference>
<dbReference type="VEuPathDB" id="FungiDB:AMAG_09164"/>
<evidence type="ECO:0000256" key="1">
    <source>
        <dbReference type="SAM" id="MobiDB-lite"/>
    </source>
</evidence>
<protein>
    <submittedName>
        <fullName evidence="3">Uncharacterized protein</fullName>
    </submittedName>
</protein>